<protein>
    <recommendedName>
        <fullName evidence="2">protein-serine/threonine phosphatase</fullName>
        <ecNumber evidence="2">3.1.3.16</ecNumber>
    </recommendedName>
</protein>
<dbReference type="CDD" id="cd07521">
    <property type="entry name" value="HAD_FCP1-like"/>
    <property type="match status" value="1"/>
</dbReference>
<reference evidence="10 11" key="1">
    <citation type="submission" date="2016-07" db="EMBL/GenBank/DDBJ databases">
        <title>Pervasive Adenine N6-methylation of Active Genes in Fungi.</title>
        <authorList>
            <consortium name="DOE Joint Genome Institute"/>
            <person name="Mondo S.J."/>
            <person name="Dannebaum R.O."/>
            <person name="Kuo R.C."/>
            <person name="Labutti K."/>
            <person name="Haridas S."/>
            <person name="Kuo A."/>
            <person name="Salamov A."/>
            <person name="Ahrendt S.R."/>
            <person name="Lipzen A."/>
            <person name="Sullivan W."/>
            <person name="Andreopoulos W.B."/>
            <person name="Clum A."/>
            <person name="Lindquist E."/>
            <person name="Daum C."/>
            <person name="Ramamoorthy G.K."/>
            <person name="Gryganskyi A."/>
            <person name="Culley D."/>
            <person name="Magnuson J.K."/>
            <person name="James T.Y."/>
            <person name="O'Malley M.A."/>
            <person name="Stajich J.E."/>
            <person name="Spatafora J.W."/>
            <person name="Visel A."/>
            <person name="Grigoriev I.V."/>
        </authorList>
    </citation>
    <scope>NUCLEOTIDE SEQUENCE [LARGE SCALE GENOMIC DNA]</scope>
    <source>
        <strain evidence="10 11">CBS 931.73</strain>
    </source>
</reference>
<gene>
    <name evidence="10" type="ORF">K493DRAFT_260553</name>
</gene>
<dbReference type="EC" id="3.1.3.16" evidence="2"/>
<dbReference type="PANTHER" id="PTHR12210">
    <property type="entry name" value="DULLARD PROTEIN PHOSPHATASE"/>
    <property type="match status" value="1"/>
</dbReference>
<dbReference type="InterPro" id="IPR036412">
    <property type="entry name" value="HAD-like_sf"/>
</dbReference>
<keyword evidence="3" id="KW-0479">Metal-binding</keyword>
<evidence type="ECO:0000313" key="11">
    <source>
        <dbReference type="Proteomes" id="UP000193498"/>
    </source>
</evidence>
<dbReference type="GO" id="GO:0046872">
    <property type="term" value="F:metal ion binding"/>
    <property type="evidence" value="ECO:0007669"/>
    <property type="project" value="UniProtKB-KW"/>
</dbReference>
<dbReference type="InterPro" id="IPR023214">
    <property type="entry name" value="HAD_sf"/>
</dbReference>
<comment type="caution">
    <text evidence="10">The sequence shown here is derived from an EMBL/GenBank/DDBJ whole genome shotgun (WGS) entry which is preliminary data.</text>
</comment>
<sequence length="315" mass="35192">MAENLITQVSPTPTTISVTTTTELKKNTSVKTSFVNQEKKYSKFLKSRIPFSLFKSSEARESKPRFGVLTKLFRCVRLDSNDGNSESEKRSIFRRAGFPRTAANKDHAVLSEKKATTSHGALSPTDKPEVKALLPPLASEDKGKKCLVLDLDETLVHSSFKVVENADFIVPVNIEGQIHKVYVLKRPGVDEFLRQVGLLFEVVVFTASLSKYADPVVDLLDKHKSVKHRLFRESCHIHRGNYVKDLSQLGREIGHVIIVDNSPASYMFHPNNAVAISSWFNDPHDTELLDLVPILEGLTTTDNVITALDNANDQH</sequence>
<dbReference type="SMART" id="SM00577">
    <property type="entry name" value="CPDc"/>
    <property type="match status" value="1"/>
</dbReference>
<evidence type="ECO:0000256" key="7">
    <source>
        <dbReference type="ARBA" id="ARBA00047761"/>
    </source>
</evidence>
<keyword evidence="4" id="KW-0378">Hydrolase</keyword>
<dbReference type="PROSITE" id="PS50969">
    <property type="entry name" value="FCP1"/>
    <property type="match status" value="1"/>
</dbReference>
<dbReference type="SUPFAM" id="SSF56784">
    <property type="entry name" value="HAD-like"/>
    <property type="match status" value="1"/>
</dbReference>
<keyword evidence="6" id="KW-0904">Protein phosphatase</keyword>
<dbReference type="InterPro" id="IPR011948">
    <property type="entry name" value="Dullard_phosphatase"/>
</dbReference>
<dbReference type="InterPro" id="IPR004274">
    <property type="entry name" value="FCP1_dom"/>
</dbReference>
<evidence type="ECO:0000259" key="9">
    <source>
        <dbReference type="PROSITE" id="PS50969"/>
    </source>
</evidence>
<comment type="cofactor">
    <cofactor evidence="1">
        <name>Mg(2+)</name>
        <dbReference type="ChEBI" id="CHEBI:18420"/>
    </cofactor>
</comment>
<feature type="domain" description="FCP1 homology" evidence="9">
    <location>
        <begin position="140"/>
        <end position="298"/>
    </location>
</feature>
<name>A0A1Y1YBI5_9FUNG</name>
<dbReference type="NCBIfam" id="TIGR02251">
    <property type="entry name" value="HIF-SF_euk"/>
    <property type="match status" value="1"/>
</dbReference>
<dbReference type="EMBL" id="MCFE01000178">
    <property type="protein sequence ID" value="ORX95369.1"/>
    <property type="molecule type" value="Genomic_DNA"/>
</dbReference>
<comment type="catalytic activity">
    <reaction evidence="7">
        <text>O-phospho-L-seryl-[protein] + H2O = L-seryl-[protein] + phosphate</text>
        <dbReference type="Rhea" id="RHEA:20629"/>
        <dbReference type="Rhea" id="RHEA-COMP:9863"/>
        <dbReference type="Rhea" id="RHEA-COMP:11604"/>
        <dbReference type="ChEBI" id="CHEBI:15377"/>
        <dbReference type="ChEBI" id="CHEBI:29999"/>
        <dbReference type="ChEBI" id="CHEBI:43474"/>
        <dbReference type="ChEBI" id="CHEBI:83421"/>
        <dbReference type="EC" id="3.1.3.16"/>
    </reaction>
</comment>
<dbReference type="STRING" id="1314790.A0A1Y1YBI5"/>
<keyword evidence="5" id="KW-0460">Magnesium</keyword>
<dbReference type="Pfam" id="PF03031">
    <property type="entry name" value="NIF"/>
    <property type="match status" value="1"/>
</dbReference>
<organism evidence="10 11">
    <name type="scientific">Basidiobolus meristosporus CBS 931.73</name>
    <dbReference type="NCBI Taxonomy" id="1314790"/>
    <lineage>
        <taxon>Eukaryota</taxon>
        <taxon>Fungi</taxon>
        <taxon>Fungi incertae sedis</taxon>
        <taxon>Zoopagomycota</taxon>
        <taxon>Entomophthoromycotina</taxon>
        <taxon>Basidiobolomycetes</taxon>
        <taxon>Basidiobolales</taxon>
        <taxon>Basidiobolaceae</taxon>
        <taxon>Basidiobolus</taxon>
    </lineage>
</organism>
<dbReference type="Gene3D" id="3.40.50.1000">
    <property type="entry name" value="HAD superfamily/HAD-like"/>
    <property type="match status" value="1"/>
</dbReference>
<evidence type="ECO:0000256" key="5">
    <source>
        <dbReference type="ARBA" id="ARBA00022842"/>
    </source>
</evidence>
<evidence type="ECO:0000256" key="8">
    <source>
        <dbReference type="ARBA" id="ARBA00048336"/>
    </source>
</evidence>
<evidence type="ECO:0000256" key="3">
    <source>
        <dbReference type="ARBA" id="ARBA00022723"/>
    </source>
</evidence>
<accession>A0A1Y1YBI5</accession>
<dbReference type="FunFam" id="3.40.50.1000:FF:000192">
    <property type="entry name" value="CTD small phosphatase-like protein"/>
    <property type="match status" value="1"/>
</dbReference>
<dbReference type="Proteomes" id="UP000193498">
    <property type="component" value="Unassembled WGS sequence"/>
</dbReference>
<dbReference type="InterPro" id="IPR050365">
    <property type="entry name" value="TIM50"/>
</dbReference>
<evidence type="ECO:0000256" key="2">
    <source>
        <dbReference type="ARBA" id="ARBA00013081"/>
    </source>
</evidence>
<dbReference type="InParanoid" id="A0A1Y1YBI5"/>
<dbReference type="GO" id="GO:0004722">
    <property type="term" value="F:protein serine/threonine phosphatase activity"/>
    <property type="evidence" value="ECO:0007669"/>
    <property type="project" value="UniProtKB-EC"/>
</dbReference>
<dbReference type="AlphaFoldDB" id="A0A1Y1YBI5"/>
<evidence type="ECO:0000313" key="10">
    <source>
        <dbReference type="EMBL" id="ORX95369.1"/>
    </source>
</evidence>
<keyword evidence="11" id="KW-1185">Reference proteome</keyword>
<evidence type="ECO:0000256" key="6">
    <source>
        <dbReference type="ARBA" id="ARBA00022912"/>
    </source>
</evidence>
<evidence type="ECO:0000256" key="4">
    <source>
        <dbReference type="ARBA" id="ARBA00022801"/>
    </source>
</evidence>
<comment type="catalytic activity">
    <reaction evidence="8">
        <text>O-phospho-L-threonyl-[protein] + H2O = L-threonyl-[protein] + phosphate</text>
        <dbReference type="Rhea" id="RHEA:47004"/>
        <dbReference type="Rhea" id="RHEA-COMP:11060"/>
        <dbReference type="Rhea" id="RHEA-COMP:11605"/>
        <dbReference type="ChEBI" id="CHEBI:15377"/>
        <dbReference type="ChEBI" id="CHEBI:30013"/>
        <dbReference type="ChEBI" id="CHEBI:43474"/>
        <dbReference type="ChEBI" id="CHEBI:61977"/>
        <dbReference type="EC" id="3.1.3.16"/>
    </reaction>
</comment>
<dbReference type="OrthoDB" id="277011at2759"/>
<evidence type="ECO:0000256" key="1">
    <source>
        <dbReference type="ARBA" id="ARBA00001946"/>
    </source>
</evidence>
<proteinExistence type="predicted"/>